<dbReference type="EMBL" id="UINC01018170">
    <property type="protein sequence ID" value="SVA76068.1"/>
    <property type="molecule type" value="Genomic_DNA"/>
</dbReference>
<dbReference type="InterPro" id="IPR009081">
    <property type="entry name" value="PP-bd_ACP"/>
</dbReference>
<gene>
    <name evidence="4" type="ORF">METZ01_LOCUS128922</name>
</gene>
<evidence type="ECO:0000256" key="1">
    <source>
        <dbReference type="ARBA" id="ARBA00022450"/>
    </source>
</evidence>
<evidence type="ECO:0000313" key="4">
    <source>
        <dbReference type="EMBL" id="SVA76068.1"/>
    </source>
</evidence>
<organism evidence="4">
    <name type="scientific">marine metagenome</name>
    <dbReference type="NCBI Taxonomy" id="408172"/>
    <lineage>
        <taxon>unclassified sequences</taxon>
        <taxon>metagenomes</taxon>
        <taxon>ecological metagenomes</taxon>
    </lineage>
</organism>
<dbReference type="InterPro" id="IPR036736">
    <property type="entry name" value="ACP-like_sf"/>
</dbReference>
<dbReference type="SUPFAM" id="SSF47336">
    <property type="entry name" value="ACP-like"/>
    <property type="match status" value="1"/>
</dbReference>
<reference evidence="4" key="1">
    <citation type="submission" date="2018-05" db="EMBL/GenBank/DDBJ databases">
        <authorList>
            <person name="Lanie J.A."/>
            <person name="Ng W.-L."/>
            <person name="Kazmierczak K.M."/>
            <person name="Andrzejewski T.M."/>
            <person name="Davidsen T.M."/>
            <person name="Wayne K.J."/>
            <person name="Tettelin H."/>
            <person name="Glass J.I."/>
            <person name="Rusch D."/>
            <person name="Podicherti R."/>
            <person name="Tsui H.-C.T."/>
            <person name="Winkler M.E."/>
        </authorList>
    </citation>
    <scope>NUCLEOTIDE SEQUENCE</scope>
</reference>
<dbReference type="Gene3D" id="1.10.1200.10">
    <property type="entry name" value="ACP-like"/>
    <property type="match status" value="1"/>
</dbReference>
<evidence type="ECO:0000259" key="3">
    <source>
        <dbReference type="PROSITE" id="PS50075"/>
    </source>
</evidence>
<dbReference type="Pfam" id="PF00550">
    <property type="entry name" value="PP-binding"/>
    <property type="match status" value="1"/>
</dbReference>
<protein>
    <recommendedName>
        <fullName evidence="3">Carrier domain-containing protein</fullName>
    </recommendedName>
</protein>
<dbReference type="InterPro" id="IPR006162">
    <property type="entry name" value="Ppantetheine_attach_site"/>
</dbReference>
<sequence length="72" mass="8063">VLDVDEVDIHHDFFAAGGHSLLAAELCGRLNDRFGWTLRVIEIFAHPTVARLSDHGGMPMCELQRSMRAGFR</sequence>
<feature type="domain" description="Carrier" evidence="3">
    <location>
        <begin position="1"/>
        <end position="60"/>
    </location>
</feature>
<proteinExistence type="predicted"/>
<keyword evidence="1" id="KW-0596">Phosphopantetheine</keyword>
<keyword evidence="2" id="KW-0597">Phosphoprotein</keyword>
<dbReference type="AlphaFoldDB" id="A0A381YG57"/>
<dbReference type="PROSITE" id="PS00012">
    <property type="entry name" value="PHOSPHOPANTETHEINE"/>
    <property type="match status" value="1"/>
</dbReference>
<accession>A0A381YG57</accession>
<dbReference type="PROSITE" id="PS50075">
    <property type="entry name" value="CARRIER"/>
    <property type="match status" value="1"/>
</dbReference>
<evidence type="ECO:0000256" key="2">
    <source>
        <dbReference type="ARBA" id="ARBA00022553"/>
    </source>
</evidence>
<feature type="non-terminal residue" evidence="4">
    <location>
        <position position="1"/>
    </location>
</feature>
<name>A0A381YG57_9ZZZZ</name>